<evidence type="ECO:0000256" key="3">
    <source>
        <dbReference type="ARBA" id="ARBA00022777"/>
    </source>
</evidence>
<dbReference type="InterPro" id="IPR012736">
    <property type="entry name" value="DhaK_1"/>
</dbReference>
<dbReference type="SUPFAM" id="SSF82549">
    <property type="entry name" value="DAK1/DegV-like"/>
    <property type="match status" value="1"/>
</dbReference>
<proteinExistence type="predicted"/>
<keyword evidence="1" id="KW-0808">Transferase</keyword>
<evidence type="ECO:0000313" key="7">
    <source>
        <dbReference type="Proteomes" id="UP000075321"/>
    </source>
</evidence>
<dbReference type="AlphaFoldDB" id="A0A151ACI9"/>
<dbReference type="NCBIfam" id="TIGR02363">
    <property type="entry name" value="dhaK1"/>
    <property type="match status" value="1"/>
</dbReference>
<dbReference type="PATRIC" id="fig|1008153.3.peg.2026"/>
<feature type="domain" description="DhaK" evidence="5">
    <location>
        <begin position="12"/>
        <end position="335"/>
    </location>
</feature>
<dbReference type="PANTHER" id="PTHR28629">
    <property type="entry name" value="TRIOKINASE/FMN CYCLASE"/>
    <property type="match status" value="1"/>
</dbReference>
<dbReference type="FunFam" id="3.30.1180.20:FF:000001">
    <property type="entry name" value="Dihydroxyacetone kinase 1"/>
    <property type="match status" value="1"/>
</dbReference>
<keyword evidence="4" id="KW-0067">ATP-binding</keyword>
<evidence type="ECO:0000256" key="1">
    <source>
        <dbReference type="ARBA" id="ARBA00022679"/>
    </source>
</evidence>
<dbReference type="EMBL" id="LTAZ01000005">
    <property type="protein sequence ID" value="KYH25323.1"/>
    <property type="molecule type" value="Genomic_DNA"/>
</dbReference>
<dbReference type="GO" id="GO:0005829">
    <property type="term" value="C:cytosol"/>
    <property type="evidence" value="ECO:0007669"/>
    <property type="project" value="TreeGrafter"/>
</dbReference>
<dbReference type="InterPro" id="IPR004006">
    <property type="entry name" value="DhaK_dom"/>
</dbReference>
<dbReference type="Gene3D" id="3.40.50.10440">
    <property type="entry name" value="Dihydroxyacetone kinase, domain 1"/>
    <property type="match status" value="1"/>
</dbReference>
<dbReference type="PROSITE" id="PS51481">
    <property type="entry name" value="DHAK"/>
    <property type="match status" value="1"/>
</dbReference>
<evidence type="ECO:0000256" key="4">
    <source>
        <dbReference type="ARBA" id="ARBA00022840"/>
    </source>
</evidence>
<dbReference type="PANTHER" id="PTHR28629:SF4">
    <property type="entry name" value="TRIOKINASE_FMN CYCLASE"/>
    <property type="match status" value="1"/>
</dbReference>
<dbReference type="FunFam" id="3.40.50.10440:FF:000001">
    <property type="entry name" value="Dihydroxyacetone kinase, DhaK subunit"/>
    <property type="match status" value="1"/>
</dbReference>
<dbReference type="GO" id="GO:0005524">
    <property type="term" value="F:ATP binding"/>
    <property type="evidence" value="ECO:0007669"/>
    <property type="project" value="UniProtKB-KW"/>
</dbReference>
<dbReference type="Proteomes" id="UP000075321">
    <property type="component" value="Unassembled WGS sequence"/>
</dbReference>
<evidence type="ECO:0000313" key="6">
    <source>
        <dbReference type="EMBL" id="KYH25323.1"/>
    </source>
</evidence>
<dbReference type="GO" id="GO:0004371">
    <property type="term" value="F:glycerone kinase activity"/>
    <property type="evidence" value="ECO:0007669"/>
    <property type="project" value="InterPro"/>
</dbReference>
<reference evidence="6 7" key="1">
    <citation type="submission" date="2016-02" db="EMBL/GenBank/DDBJ databases">
        <title>Genome sequence of Halalkalicoccus paucihalophilus DSM 24557.</title>
        <authorList>
            <person name="Poehlein A."/>
            <person name="Daniel R."/>
        </authorList>
    </citation>
    <scope>NUCLEOTIDE SEQUENCE [LARGE SCALE GENOMIC DNA]</scope>
    <source>
        <strain evidence="6 7">DSM 24557</strain>
    </source>
</reference>
<dbReference type="Pfam" id="PF02733">
    <property type="entry name" value="Dak1"/>
    <property type="match status" value="1"/>
</dbReference>
<keyword evidence="3 6" id="KW-0418">Kinase</keyword>
<protein>
    <submittedName>
        <fullName evidence="6">Dihydroxyacetone kinase subunit DhaK</fullName>
    </submittedName>
</protein>
<sequence>MVRVDMKKLINEPGAVVDEMLDGMVAAYPEALARLDGTNVLVRADAPVEGKVGIVSGGGSGHEPTHAGYIGDGMLDGAAAGEVFTSPTADQLGEMIQACDAGEGVLCVVKNYEGDVMNFETGIELAEMESDVEVTYVVVDDDVAVEDSLYTSGRRGVCGTIFVHKAAGAKAAQGGDLAEVERVAQKVVDRVGTMGMALTSCTTPEKGEPTFDLPEDEIELGIGIHGEPGIERTEVMDADSVTEHLTERVLEDLELDAGARVATIVNGMGGTPQMELFVVNRRLQEILGERDIETWDAWVGDYMTSLDMAGCSITLLELDDELEELLSHPVETPALTVRDD</sequence>
<gene>
    <name evidence="6" type="ORF">HAPAU_19930</name>
</gene>
<evidence type="ECO:0000259" key="5">
    <source>
        <dbReference type="PROSITE" id="PS51481"/>
    </source>
</evidence>
<dbReference type="GO" id="GO:0019563">
    <property type="term" value="P:glycerol catabolic process"/>
    <property type="evidence" value="ECO:0007669"/>
    <property type="project" value="TreeGrafter"/>
</dbReference>
<organism evidence="6 7">
    <name type="scientific">Halalkalicoccus paucihalophilus</name>
    <dbReference type="NCBI Taxonomy" id="1008153"/>
    <lineage>
        <taxon>Archaea</taxon>
        <taxon>Methanobacteriati</taxon>
        <taxon>Methanobacteriota</taxon>
        <taxon>Stenosarchaea group</taxon>
        <taxon>Halobacteria</taxon>
        <taxon>Halobacteriales</taxon>
        <taxon>Halococcaceae</taxon>
        <taxon>Halalkalicoccus</taxon>
    </lineage>
</organism>
<accession>A0A151ACI9</accession>
<evidence type="ECO:0000256" key="2">
    <source>
        <dbReference type="ARBA" id="ARBA00022741"/>
    </source>
</evidence>
<name>A0A151ACI9_9EURY</name>
<comment type="caution">
    <text evidence="6">The sequence shown here is derived from an EMBL/GenBank/DDBJ whole genome shotgun (WGS) entry which is preliminary data.</text>
</comment>
<keyword evidence="7" id="KW-1185">Reference proteome</keyword>
<dbReference type="InterPro" id="IPR050861">
    <property type="entry name" value="Dihydroxyacetone_Kinase"/>
</dbReference>
<keyword evidence="2" id="KW-0547">Nucleotide-binding</keyword>
<dbReference type="Gene3D" id="3.30.1180.20">
    <property type="entry name" value="Dihydroxyacetone kinase, domain 2"/>
    <property type="match status" value="1"/>
</dbReference>